<evidence type="ECO:0000313" key="2">
    <source>
        <dbReference type="Proteomes" id="UP000233469"/>
    </source>
</evidence>
<comment type="caution">
    <text evidence="1">The sequence shown here is derived from an EMBL/GenBank/DDBJ whole genome shotgun (WGS) entry which is preliminary data.</text>
</comment>
<dbReference type="Gene3D" id="3.60.10.10">
    <property type="entry name" value="Endonuclease/exonuclease/phosphatase"/>
    <property type="match status" value="1"/>
</dbReference>
<dbReference type="EMBL" id="LLXL01001842">
    <property type="protein sequence ID" value="PKK62687.1"/>
    <property type="molecule type" value="Genomic_DNA"/>
</dbReference>
<accession>A0A2N1MM25</accession>
<dbReference type="SUPFAM" id="SSF56219">
    <property type="entry name" value="DNase I-like"/>
    <property type="match status" value="1"/>
</dbReference>
<feature type="non-terminal residue" evidence="1">
    <location>
        <position position="200"/>
    </location>
</feature>
<name>A0A2N1MM25_9GLOM</name>
<gene>
    <name evidence="1" type="ORF">RhiirC2_790008</name>
</gene>
<dbReference type="InterPro" id="IPR036691">
    <property type="entry name" value="Endo/exonu/phosph_ase_sf"/>
</dbReference>
<evidence type="ECO:0000313" key="1">
    <source>
        <dbReference type="EMBL" id="PKK62687.1"/>
    </source>
</evidence>
<dbReference type="VEuPathDB" id="FungiDB:RhiirA1_443830"/>
<proteinExistence type="predicted"/>
<protein>
    <recommendedName>
        <fullName evidence="3">Endonuclease/exonuclease/phosphatase domain-containing protein</fullName>
    </recommendedName>
</protein>
<sequence length="200" mass="23649">MTQQLHYHLESTTLMIKERYIYTTFNFKNKTKIFIHSIYLPNLELKHKELYKNIIIELFTTLSKQPIKQNHVTLLLGDLNIRNPNQKKNFIKGSSYSKQYIEDYSTDSNIMHLILQHFILTNLAEKFEQSTTPTFVSSDINKQPSVIDYIFGSKNLCNKTLEFKILDIVKDKDKFYSSDHNLLMVSIAHPNEYIRSHRNN</sequence>
<dbReference type="AlphaFoldDB" id="A0A2N1MM25"/>
<dbReference type="Proteomes" id="UP000233469">
    <property type="component" value="Unassembled WGS sequence"/>
</dbReference>
<reference evidence="1 2" key="2">
    <citation type="submission" date="2017-10" db="EMBL/GenBank/DDBJ databases">
        <title>Extensive intraspecific genome diversity in a model arbuscular mycorrhizal fungus.</title>
        <authorList>
            <person name="Chen E.C.H."/>
            <person name="Morin E."/>
            <person name="Baudet D."/>
            <person name="Noel J."/>
            <person name="Ndikumana S."/>
            <person name="Charron P."/>
            <person name="St-Onge C."/>
            <person name="Giorgi J."/>
            <person name="Grigoriev I.V."/>
            <person name="Roux C."/>
            <person name="Martin F.M."/>
            <person name="Corradi N."/>
        </authorList>
    </citation>
    <scope>NUCLEOTIDE SEQUENCE [LARGE SCALE GENOMIC DNA]</scope>
    <source>
        <strain evidence="1 2">C2</strain>
    </source>
</reference>
<reference evidence="1 2" key="1">
    <citation type="submission" date="2016-04" db="EMBL/GenBank/DDBJ databases">
        <title>Genome analyses suggest a sexual origin of heterokaryosis in a supposedly ancient asexual fungus.</title>
        <authorList>
            <person name="Ropars J."/>
            <person name="Sedzielewska K."/>
            <person name="Noel J."/>
            <person name="Charron P."/>
            <person name="Farinelli L."/>
            <person name="Marton T."/>
            <person name="Kruger M."/>
            <person name="Pelin A."/>
            <person name="Brachmann A."/>
            <person name="Corradi N."/>
        </authorList>
    </citation>
    <scope>NUCLEOTIDE SEQUENCE [LARGE SCALE GENOMIC DNA]</scope>
    <source>
        <strain evidence="1 2">C2</strain>
    </source>
</reference>
<evidence type="ECO:0008006" key="3">
    <source>
        <dbReference type="Google" id="ProtNLM"/>
    </source>
</evidence>
<organism evidence="1 2">
    <name type="scientific">Rhizophagus irregularis</name>
    <dbReference type="NCBI Taxonomy" id="588596"/>
    <lineage>
        <taxon>Eukaryota</taxon>
        <taxon>Fungi</taxon>
        <taxon>Fungi incertae sedis</taxon>
        <taxon>Mucoromycota</taxon>
        <taxon>Glomeromycotina</taxon>
        <taxon>Glomeromycetes</taxon>
        <taxon>Glomerales</taxon>
        <taxon>Glomeraceae</taxon>
        <taxon>Rhizophagus</taxon>
    </lineage>
</organism>
<dbReference type="VEuPathDB" id="FungiDB:FUN_020829"/>